<feature type="transmembrane region" description="Helical" evidence="14">
    <location>
        <begin position="12"/>
        <end position="35"/>
    </location>
</feature>
<dbReference type="InterPro" id="IPR036097">
    <property type="entry name" value="HisK_dim/P_sf"/>
</dbReference>
<dbReference type="Gene3D" id="1.10.287.130">
    <property type="match status" value="1"/>
</dbReference>
<reference evidence="17 18" key="1">
    <citation type="journal article" date="2023" name="Int. J. Syst. Evol. Microbiol.">
        <title>Ligilactobacillus ubinensis sp. nov., a novel species isolated from the wild ferment of a durian fruit (Durio zibethinus).</title>
        <authorList>
            <person name="Heng Y.C."/>
            <person name="Menon N."/>
            <person name="Chen B."/>
            <person name="Loo B.Z.L."/>
            <person name="Wong G.W.J."/>
            <person name="Lim A.C.H."/>
            <person name="Silvaraju S."/>
            <person name="Kittelmann S."/>
        </authorList>
    </citation>
    <scope>NUCLEOTIDE SEQUENCE [LARGE SCALE GENOMIC DNA]</scope>
    <source>
        <strain evidence="17 18">WILCCON 0076</strain>
    </source>
</reference>
<proteinExistence type="predicted"/>
<dbReference type="CDD" id="cd06225">
    <property type="entry name" value="HAMP"/>
    <property type="match status" value="1"/>
</dbReference>
<evidence type="ECO:0000256" key="6">
    <source>
        <dbReference type="ARBA" id="ARBA00022679"/>
    </source>
</evidence>
<dbReference type="Pfam" id="PF02518">
    <property type="entry name" value="HATPase_c"/>
    <property type="match status" value="1"/>
</dbReference>
<comment type="caution">
    <text evidence="17">The sequence shown here is derived from an EMBL/GenBank/DDBJ whole genome shotgun (WGS) entry which is preliminary data.</text>
</comment>
<keyword evidence="5" id="KW-0597">Phosphoprotein</keyword>
<dbReference type="AlphaFoldDB" id="A0A9X2FJW5"/>
<evidence type="ECO:0000313" key="17">
    <source>
        <dbReference type="EMBL" id="MCP0887059.1"/>
    </source>
</evidence>
<dbReference type="SUPFAM" id="SSF55874">
    <property type="entry name" value="ATPase domain of HSP90 chaperone/DNA topoisomerase II/histidine kinase"/>
    <property type="match status" value="1"/>
</dbReference>
<dbReference type="SUPFAM" id="SSF47384">
    <property type="entry name" value="Homodimeric domain of signal transducing histidine kinase"/>
    <property type="match status" value="1"/>
</dbReference>
<evidence type="ECO:0000313" key="18">
    <source>
        <dbReference type="Proteomes" id="UP001139006"/>
    </source>
</evidence>
<keyword evidence="9 17" id="KW-0418">Kinase</keyword>
<keyword evidence="4" id="KW-1003">Cell membrane</keyword>
<protein>
    <recommendedName>
        <fullName evidence="3">histidine kinase</fullName>
        <ecNumber evidence="3">2.7.13.3</ecNumber>
    </recommendedName>
</protein>
<dbReference type="InterPro" id="IPR050398">
    <property type="entry name" value="HssS/ArlS-like"/>
</dbReference>
<dbReference type="Gene3D" id="3.30.565.10">
    <property type="entry name" value="Histidine kinase-like ATPase, C-terminal domain"/>
    <property type="match status" value="1"/>
</dbReference>
<evidence type="ECO:0000256" key="7">
    <source>
        <dbReference type="ARBA" id="ARBA00022692"/>
    </source>
</evidence>
<evidence type="ECO:0000259" key="15">
    <source>
        <dbReference type="PROSITE" id="PS50109"/>
    </source>
</evidence>
<keyword evidence="10" id="KW-0067">ATP-binding</keyword>
<evidence type="ECO:0000256" key="3">
    <source>
        <dbReference type="ARBA" id="ARBA00012438"/>
    </source>
</evidence>
<evidence type="ECO:0000256" key="9">
    <source>
        <dbReference type="ARBA" id="ARBA00022777"/>
    </source>
</evidence>
<evidence type="ECO:0000256" key="10">
    <source>
        <dbReference type="ARBA" id="ARBA00022840"/>
    </source>
</evidence>
<evidence type="ECO:0000256" key="8">
    <source>
        <dbReference type="ARBA" id="ARBA00022741"/>
    </source>
</evidence>
<dbReference type="SUPFAM" id="SSF158472">
    <property type="entry name" value="HAMP domain-like"/>
    <property type="match status" value="1"/>
</dbReference>
<evidence type="ECO:0000256" key="12">
    <source>
        <dbReference type="ARBA" id="ARBA00023012"/>
    </source>
</evidence>
<keyword evidence="13 14" id="KW-0472">Membrane</keyword>
<dbReference type="EMBL" id="JAIULA010000011">
    <property type="protein sequence ID" value="MCP0887059.1"/>
    <property type="molecule type" value="Genomic_DNA"/>
</dbReference>
<feature type="transmembrane region" description="Helical" evidence="14">
    <location>
        <begin position="170"/>
        <end position="191"/>
    </location>
</feature>
<evidence type="ECO:0000256" key="13">
    <source>
        <dbReference type="ARBA" id="ARBA00023136"/>
    </source>
</evidence>
<dbReference type="PRINTS" id="PR00344">
    <property type="entry name" value="BCTRLSENSOR"/>
</dbReference>
<feature type="domain" description="Histidine kinase" evidence="15">
    <location>
        <begin position="265"/>
        <end position="482"/>
    </location>
</feature>
<dbReference type="Pfam" id="PF00672">
    <property type="entry name" value="HAMP"/>
    <property type="match status" value="1"/>
</dbReference>
<dbReference type="PANTHER" id="PTHR45528">
    <property type="entry name" value="SENSOR HISTIDINE KINASE CPXA"/>
    <property type="match status" value="1"/>
</dbReference>
<keyword evidence="11 14" id="KW-1133">Transmembrane helix</keyword>
<dbReference type="GO" id="GO:0005524">
    <property type="term" value="F:ATP binding"/>
    <property type="evidence" value="ECO:0007669"/>
    <property type="project" value="UniProtKB-KW"/>
</dbReference>
<dbReference type="PANTHER" id="PTHR45528:SF1">
    <property type="entry name" value="SENSOR HISTIDINE KINASE CPXA"/>
    <property type="match status" value="1"/>
</dbReference>
<dbReference type="SMART" id="SM00388">
    <property type="entry name" value="HisKA"/>
    <property type="match status" value="1"/>
</dbReference>
<dbReference type="RefSeq" id="WP_253360597.1">
    <property type="nucleotide sequence ID" value="NZ_JAIULA010000011.1"/>
</dbReference>
<gene>
    <name evidence="17" type="ORF">LB941_06885</name>
</gene>
<dbReference type="GO" id="GO:0005886">
    <property type="term" value="C:plasma membrane"/>
    <property type="evidence" value="ECO:0007669"/>
    <property type="project" value="UniProtKB-SubCell"/>
</dbReference>
<dbReference type="InterPro" id="IPR003594">
    <property type="entry name" value="HATPase_dom"/>
</dbReference>
<organism evidence="17 18">
    <name type="scientific">Ligilactobacillus ubinensis</name>
    <dbReference type="NCBI Taxonomy" id="2876789"/>
    <lineage>
        <taxon>Bacteria</taxon>
        <taxon>Bacillati</taxon>
        <taxon>Bacillota</taxon>
        <taxon>Bacilli</taxon>
        <taxon>Lactobacillales</taxon>
        <taxon>Lactobacillaceae</taxon>
        <taxon>Ligilactobacillus</taxon>
    </lineage>
</organism>
<evidence type="ECO:0000256" key="4">
    <source>
        <dbReference type="ARBA" id="ARBA00022475"/>
    </source>
</evidence>
<evidence type="ECO:0000256" key="14">
    <source>
        <dbReference type="SAM" id="Phobius"/>
    </source>
</evidence>
<dbReference type="InterPro" id="IPR005467">
    <property type="entry name" value="His_kinase_dom"/>
</dbReference>
<keyword evidence="8" id="KW-0547">Nucleotide-binding</keyword>
<keyword evidence="6" id="KW-0808">Transferase</keyword>
<dbReference type="FunFam" id="3.30.565.10:FF:000006">
    <property type="entry name" value="Sensor histidine kinase WalK"/>
    <property type="match status" value="1"/>
</dbReference>
<accession>A0A9X2FJW5</accession>
<dbReference type="InterPro" id="IPR004358">
    <property type="entry name" value="Sig_transdc_His_kin-like_C"/>
</dbReference>
<dbReference type="EC" id="2.7.13.3" evidence="3"/>
<feature type="domain" description="HAMP" evidence="16">
    <location>
        <begin position="197"/>
        <end position="250"/>
    </location>
</feature>
<evidence type="ECO:0000256" key="11">
    <source>
        <dbReference type="ARBA" id="ARBA00022989"/>
    </source>
</evidence>
<sequence>MSLKRRITTSYVIITLVALLTLLGIGGIAMLGYYANYNDSTDISYYQVEKNSTNVKNLLSNYTYSKQTYPQLVKKLHQYKYRVRIFYQNSNKNIHVDNFSSDEWYFLDSMTSQDYVYTKATQYQWGSSAFIARAFKVNGKKICIVTTRVEKYRQKKYYRHLTKIDLRNRIIFTLIAGVLIIAIVLATIFFFSRRTLSRIMRPLDKLVSASKRIEKGKEFVPIVYNGGDYEMEVLIKSFNDMQESIKRYMEKNSAYERARTKMISGISHDLNTPLTSIKGCLKGILDGVARTPQRRDQYIQIAYNKVGEMETLLQQLFYLSKLETGNMPINIQTIDLVDFIRHINEINKLTWGERNAQVNLNYDKKSHQVKVDADQLQRVFINIIENSIKYNDKKQTFVNIRIEESGQYELLEILDNGPGVPENKLNEVFSEFYRVDESRNTNTEGSGLGLYIAKTIIMQSGGKITATNDNGLKISIYLPRVN</sequence>
<comment type="catalytic activity">
    <reaction evidence="1">
        <text>ATP + protein L-histidine = ADP + protein N-phospho-L-histidine.</text>
        <dbReference type="EC" id="2.7.13.3"/>
    </reaction>
</comment>
<dbReference type="PROSITE" id="PS50109">
    <property type="entry name" value="HIS_KIN"/>
    <property type="match status" value="1"/>
</dbReference>
<dbReference type="InterPro" id="IPR003661">
    <property type="entry name" value="HisK_dim/P_dom"/>
</dbReference>
<dbReference type="InterPro" id="IPR003660">
    <property type="entry name" value="HAMP_dom"/>
</dbReference>
<dbReference type="GO" id="GO:0000155">
    <property type="term" value="F:phosphorelay sensor kinase activity"/>
    <property type="evidence" value="ECO:0007669"/>
    <property type="project" value="InterPro"/>
</dbReference>
<comment type="subcellular location">
    <subcellularLocation>
        <location evidence="2">Cell membrane</location>
        <topology evidence="2">Multi-pass membrane protein</topology>
    </subcellularLocation>
</comment>
<dbReference type="SMART" id="SM00304">
    <property type="entry name" value="HAMP"/>
    <property type="match status" value="1"/>
</dbReference>
<dbReference type="InterPro" id="IPR036890">
    <property type="entry name" value="HATPase_C_sf"/>
</dbReference>
<evidence type="ECO:0000259" key="16">
    <source>
        <dbReference type="PROSITE" id="PS50885"/>
    </source>
</evidence>
<evidence type="ECO:0000256" key="1">
    <source>
        <dbReference type="ARBA" id="ARBA00000085"/>
    </source>
</evidence>
<dbReference type="Proteomes" id="UP001139006">
    <property type="component" value="Unassembled WGS sequence"/>
</dbReference>
<keyword evidence="7 14" id="KW-0812">Transmembrane</keyword>
<dbReference type="Gene3D" id="6.10.340.10">
    <property type="match status" value="1"/>
</dbReference>
<evidence type="ECO:0000256" key="2">
    <source>
        <dbReference type="ARBA" id="ARBA00004651"/>
    </source>
</evidence>
<dbReference type="SMART" id="SM00387">
    <property type="entry name" value="HATPase_c"/>
    <property type="match status" value="1"/>
</dbReference>
<dbReference type="Pfam" id="PF00512">
    <property type="entry name" value="HisKA"/>
    <property type="match status" value="1"/>
</dbReference>
<dbReference type="CDD" id="cd00082">
    <property type="entry name" value="HisKA"/>
    <property type="match status" value="1"/>
</dbReference>
<keyword evidence="18" id="KW-1185">Reference proteome</keyword>
<evidence type="ECO:0000256" key="5">
    <source>
        <dbReference type="ARBA" id="ARBA00022553"/>
    </source>
</evidence>
<keyword evidence="12" id="KW-0902">Two-component regulatory system</keyword>
<dbReference type="PROSITE" id="PS50885">
    <property type="entry name" value="HAMP"/>
    <property type="match status" value="1"/>
</dbReference>
<name>A0A9X2FJW5_9LACO</name>